<dbReference type="OrthoDB" id="4150467at2759"/>
<feature type="compositionally biased region" description="Polar residues" evidence="2">
    <location>
        <begin position="249"/>
        <end position="258"/>
    </location>
</feature>
<gene>
    <name evidence="4" type="ORF">PV09_05237</name>
</gene>
<dbReference type="Proteomes" id="UP000053259">
    <property type="component" value="Unassembled WGS sequence"/>
</dbReference>
<evidence type="ECO:0000259" key="3">
    <source>
        <dbReference type="PROSITE" id="PS50048"/>
    </source>
</evidence>
<feature type="compositionally biased region" description="Basic and acidic residues" evidence="2">
    <location>
        <begin position="463"/>
        <end position="474"/>
    </location>
</feature>
<dbReference type="GeneID" id="27313210"/>
<dbReference type="SMART" id="SM00066">
    <property type="entry name" value="GAL4"/>
    <property type="match status" value="1"/>
</dbReference>
<name>A0A0D2A9Q6_9PEZI</name>
<organism evidence="4 5">
    <name type="scientific">Verruconis gallopava</name>
    <dbReference type="NCBI Taxonomy" id="253628"/>
    <lineage>
        <taxon>Eukaryota</taxon>
        <taxon>Fungi</taxon>
        <taxon>Dikarya</taxon>
        <taxon>Ascomycota</taxon>
        <taxon>Pezizomycotina</taxon>
        <taxon>Dothideomycetes</taxon>
        <taxon>Pleosporomycetidae</taxon>
        <taxon>Venturiales</taxon>
        <taxon>Sympoventuriaceae</taxon>
        <taxon>Verruconis</taxon>
    </lineage>
</organism>
<evidence type="ECO:0000256" key="1">
    <source>
        <dbReference type="ARBA" id="ARBA00023242"/>
    </source>
</evidence>
<feature type="compositionally biased region" description="Basic residues" evidence="2">
    <location>
        <begin position="504"/>
        <end position="515"/>
    </location>
</feature>
<keyword evidence="5" id="KW-1185">Reference proteome</keyword>
<dbReference type="HOGENOM" id="CLU_011074_1_0_1"/>
<keyword evidence="1" id="KW-0539">Nucleus</keyword>
<dbReference type="PROSITE" id="PS50048">
    <property type="entry name" value="ZN2_CY6_FUNGAL_2"/>
    <property type="match status" value="1"/>
</dbReference>
<dbReference type="EMBL" id="KN847544">
    <property type="protein sequence ID" value="KIW03468.1"/>
    <property type="molecule type" value="Genomic_DNA"/>
</dbReference>
<evidence type="ECO:0000313" key="4">
    <source>
        <dbReference type="EMBL" id="KIW03468.1"/>
    </source>
</evidence>
<evidence type="ECO:0000313" key="5">
    <source>
        <dbReference type="Proteomes" id="UP000053259"/>
    </source>
</evidence>
<dbReference type="InterPro" id="IPR001138">
    <property type="entry name" value="Zn2Cys6_DnaBD"/>
</dbReference>
<feature type="compositionally biased region" description="Polar residues" evidence="2">
    <location>
        <begin position="299"/>
        <end position="309"/>
    </location>
</feature>
<feature type="compositionally biased region" description="Low complexity" evidence="2">
    <location>
        <begin position="322"/>
        <end position="334"/>
    </location>
</feature>
<sequence>MDVRNLLTAETQSPQSRQPQPSVETEHSQQHNLQGKAMNAAHGHSHQAVAQPTQRNATNRAAENPYTTGGPPKSVAFELILPEAPQQRARLPMRVNIYPHDATDSIVTTVKNFYGLYDGNGVSFEDKEGNTLIARYENFQNRMTVYVRVTEEYSAAGGTPRPSLSPKRPHLGPPFEMGNPIQDEAYGNSRPSSRTARPRSQSPSARGRRSVSVSTNPKSRSRANAKSRTGSTQGSFADGQFDRDMSDSDGGNASVTSSRRGKVAEVVSADISVENIVEGGRRKRAPFDSSELPLFVPSQMPTSVSSVSPQRRIGQPNFGSPYQYSNQQSFSYQQPLPSPQSKGYSDGQAGHPGATTPGYGNRELRQRQTTYSSTRYSTGNGVLPTPDPTIGSVISDEDVAIQLMRLGEASNFSSHGRTSTSTLDDALSGKAEASDYSDGSDADDEDLPRAGYASDEYSGEELDDRHDVSHDGIADSHGPVNVHPNKLIKTQFNGDKRDGSAPRKLAKPPQPKKKKSLESTKAPMSPTSLPAQSRKASIASLTYGPDEEDLSAKPRCQRCRKSKKGCDRQRPCGRCRDAGIGIEGCISEDEGNGRKGRYGRHMGVPIKKEVPTTVADLQPAIPQVVAHQQTHTQAHQHLPMGPPSLIGVNQKKRKR</sequence>
<dbReference type="GO" id="GO:0000981">
    <property type="term" value="F:DNA-binding transcription factor activity, RNA polymerase II-specific"/>
    <property type="evidence" value="ECO:0007669"/>
    <property type="project" value="InterPro"/>
</dbReference>
<reference evidence="4 5" key="1">
    <citation type="submission" date="2015-01" db="EMBL/GenBank/DDBJ databases">
        <title>The Genome Sequence of Ochroconis gallopava CBS43764.</title>
        <authorList>
            <consortium name="The Broad Institute Genomics Platform"/>
            <person name="Cuomo C."/>
            <person name="de Hoog S."/>
            <person name="Gorbushina A."/>
            <person name="Stielow B."/>
            <person name="Teixiera M."/>
            <person name="Abouelleil A."/>
            <person name="Chapman S.B."/>
            <person name="Priest M."/>
            <person name="Young S.K."/>
            <person name="Wortman J."/>
            <person name="Nusbaum C."/>
            <person name="Birren B."/>
        </authorList>
    </citation>
    <scope>NUCLEOTIDE SEQUENCE [LARGE SCALE GENOMIC DNA]</scope>
    <source>
        <strain evidence="4 5">CBS 43764</strain>
    </source>
</reference>
<feature type="region of interest" description="Disordered" evidence="2">
    <location>
        <begin position="626"/>
        <end position="655"/>
    </location>
</feature>
<accession>A0A0D2A9Q6</accession>
<dbReference type="RefSeq" id="XP_016213337.1">
    <property type="nucleotide sequence ID" value="XM_016358718.1"/>
</dbReference>
<dbReference type="CDD" id="cd00067">
    <property type="entry name" value="GAL4"/>
    <property type="match status" value="1"/>
</dbReference>
<feature type="region of interest" description="Disordered" evidence="2">
    <location>
        <begin position="1"/>
        <end position="56"/>
    </location>
</feature>
<protein>
    <recommendedName>
        <fullName evidence="3">Zn(2)-C6 fungal-type domain-containing protein</fullName>
    </recommendedName>
</protein>
<dbReference type="VEuPathDB" id="FungiDB:PV09_05237"/>
<feature type="compositionally biased region" description="Polar residues" evidence="2">
    <location>
        <begin position="411"/>
        <end position="423"/>
    </location>
</feature>
<feature type="compositionally biased region" description="Polar residues" evidence="2">
    <location>
        <begin position="525"/>
        <end position="535"/>
    </location>
</feature>
<feature type="region of interest" description="Disordered" evidence="2">
    <location>
        <begin position="155"/>
        <end position="263"/>
    </location>
</feature>
<feature type="compositionally biased region" description="Low complexity" evidence="2">
    <location>
        <begin position="626"/>
        <end position="637"/>
    </location>
</feature>
<dbReference type="GO" id="GO:0008270">
    <property type="term" value="F:zinc ion binding"/>
    <property type="evidence" value="ECO:0007669"/>
    <property type="project" value="InterPro"/>
</dbReference>
<evidence type="ECO:0000256" key="2">
    <source>
        <dbReference type="SAM" id="MobiDB-lite"/>
    </source>
</evidence>
<feature type="compositionally biased region" description="Low complexity" evidence="2">
    <location>
        <begin position="12"/>
        <end position="22"/>
    </location>
</feature>
<dbReference type="RefSeq" id="XP_016213338.1">
    <property type="nucleotide sequence ID" value="XM_016358719.1"/>
</dbReference>
<proteinExistence type="predicted"/>
<feature type="compositionally biased region" description="Low complexity" evidence="2">
    <location>
        <begin position="189"/>
        <end position="205"/>
    </location>
</feature>
<feature type="compositionally biased region" description="Polar residues" evidence="2">
    <location>
        <begin position="226"/>
        <end position="235"/>
    </location>
</feature>
<dbReference type="EMBL" id="KN847544">
    <property type="protein sequence ID" value="KIW03469.1"/>
    <property type="molecule type" value="Genomic_DNA"/>
</dbReference>
<feature type="compositionally biased region" description="Low complexity" evidence="2">
    <location>
        <begin position="367"/>
        <end position="378"/>
    </location>
</feature>
<dbReference type="AlphaFoldDB" id="A0A0D2A9Q6"/>
<feature type="domain" description="Zn(2)-C6 fungal-type" evidence="3">
    <location>
        <begin position="555"/>
        <end position="587"/>
    </location>
</feature>
<feature type="region of interest" description="Disordered" evidence="2">
    <location>
        <begin position="292"/>
        <end position="390"/>
    </location>
</feature>
<feature type="region of interest" description="Disordered" evidence="2">
    <location>
        <begin position="411"/>
        <end position="554"/>
    </location>
</feature>